<organism evidence="13 14">
    <name type="scientific">Catenuloplanes atrovinosus</name>
    <dbReference type="NCBI Taxonomy" id="137266"/>
    <lineage>
        <taxon>Bacteria</taxon>
        <taxon>Bacillati</taxon>
        <taxon>Actinomycetota</taxon>
        <taxon>Actinomycetes</taxon>
        <taxon>Micromonosporales</taxon>
        <taxon>Micromonosporaceae</taxon>
        <taxon>Catenuloplanes</taxon>
    </lineage>
</organism>
<feature type="transmembrane region" description="Helical" evidence="10">
    <location>
        <begin position="32"/>
        <end position="53"/>
    </location>
</feature>
<feature type="transmembrane region" description="Helical" evidence="10">
    <location>
        <begin position="154"/>
        <end position="179"/>
    </location>
</feature>
<dbReference type="InterPro" id="IPR003593">
    <property type="entry name" value="AAA+_ATPase"/>
</dbReference>
<evidence type="ECO:0000256" key="5">
    <source>
        <dbReference type="ARBA" id="ARBA00022692"/>
    </source>
</evidence>
<dbReference type="SMART" id="SM00382">
    <property type="entry name" value="AAA"/>
    <property type="match status" value="1"/>
</dbReference>
<comment type="subcellular location">
    <subcellularLocation>
        <location evidence="1">Cell membrane</location>
        <topology evidence="1">Multi-pass membrane protein</topology>
    </subcellularLocation>
</comment>
<dbReference type="Proteomes" id="UP001183643">
    <property type="component" value="Unassembled WGS sequence"/>
</dbReference>
<dbReference type="PROSITE" id="PS50893">
    <property type="entry name" value="ABC_TRANSPORTER_2"/>
    <property type="match status" value="1"/>
</dbReference>
<dbReference type="CDD" id="cd07346">
    <property type="entry name" value="ABC_6TM_exporters"/>
    <property type="match status" value="1"/>
</dbReference>
<evidence type="ECO:0000256" key="7">
    <source>
        <dbReference type="ARBA" id="ARBA00022840"/>
    </source>
</evidence>
<evidence type="ECO:0000313" key="14">
    <source>
        <dbReference type="Proteomes" id="UP001183643"/>
    </source>
</evidence>
<dbReference type="Pfam" id="PF00664">
    <property type="entry name" value="ABC_membrane"/>
    <property type="match status" value="1"/>
</dbReference>
<evidence type="ECO:0000256" key="1">
    <source>
        <dbReference type="ARBA" id="ARBA00004651"/>
    </source>
</evidence>
<dbReference type="Gene3D" id="3.40.50.300">
    <property type="entry name" value="P-loop containing nucleotide triphosphate hydrolases"/>
    <property type="match status" value="1"/>
</dbReference>
<evidence type="ECO:0000259" key="12">
    <source>
        <dbReference type="PROSITE" id="PS50929"/>
    </source>
</evidence>
<dbReference type="InterPro" id="IPR036640">
    <property type="entry name" value="ABC1_TM_sf"/>
</dbReference>
<evidence type="ECO:0000256" key="4">
    <source>
        <dbReference type="ARBA" id="ARBA00022519"/>
    </source>
</evidence>
<dbReference type="GO" id="GO:0016887">
    <property type="term" value="F:ATP hydrolysis activity"/>
    <property type="evidence" value="ECO:0007669"/>
    <property type="project" value="InterPro"/>
</dbReference>
<dbReference type="InterPro" id="IPR027417">
    <property type="entry name" value="P-loop_NTPase"/>
</dbReference>
<dbReference type="InterPro" id="IPR039421">
    <property type="entry name" value="Type_1_exporter"/>
</dbReference>
<feature type="domain" description="ABC transmembrane type-1" evidence="12">
    <location>
        <begin position="32"/>
        <end position="314"/>
    </location>
</feature>
<evidence type="ECO:0000256" key="3">
    <source>
        <dbReference type="ARBA" id="ARBA00022475"/>
    </source>
</evidence>
<dbReference type="PROSITE" id="PS50929">
    <property type="entry name" value="ABC_TM1F"/>
    <property type="match status" value="1"/>
</dbReference>
<dbReference type="PANTHER" id="PTHR43394">
    <property type="entry name" value="ATP-DEPENDENT PERMEASE MDL1, MITOCHONDRIAL"/>
    <property type="match status" value="1"/>
</dbReference>
<dbReference type="InterPro" id="IPR003439">
    <property type="entry name" value="ABC_transporter-like_ATP-bd"/>
</dbReference>
<feature type="domain" description="ABC transporter" evidence="11">
    <location>
        <begin position="344"/>
        <end position="578"/>
    </location>
</feature>
<evidence type="ECO:0000256" key="2">
    <source>
        <dbReference type="ARBA" id="ARBA00022448"/>
    </source>
</evidence>
<dbReference type="GO" id="GO:0005524">
    <property type="term" value="F:ATP binding"/>
    <property type="evidence" value="ECO:0007669"/>
    <property type="project" value="UniProtKB-KW"/>
</dbReference>
<keyword evidence="4" id="KW-0997">Cell inner membrane</keyword>
<protein>
    <submittedName>
        <fullName evidence="13">ATP-binding cassette subfamily C protein</fullName>
    </submittedName>
</protein>
<evidence type="ECO:0000259" key="11">
    <source>
        <dbReference type="PROSITE" id="PS50893"/>
    </source>
</evidence>
<dbReference type="GO" id="GO:0015421">
    <property type="term" value="F:ABC-type oligopeptide transporter activity"/>
    <property type="evidence" value="ECO:0007669"/>
    <property type="project" value="TreeGrafter"/>
</dbReference>
<evidence type="ECO:0000313" key="13">
    <source>
        <dbReference type="EMBL" id="MDR7277188.1"/>
    </source>
</evidence>
<dbReference type="InterPro" id="IPR011527">
    <property type="entry name" value="ABC1_TM_dom"/>
</dbReference>
<evidence type="ECO:0000256" key="6">
    <source>
        <dbReference type="ARBA" id="ARBA00022741"/>
    </source>
</evidence>
<dbReference type="GO" id="GO:0005886">
    <property type="term" value="C:plasma membrane"/>
    <property type="evidence" value="ECO:0007669"/>
    <property type="project" value="UniProtKB-SubCell"/>
</dbReference>
<sequence length="587" mass="61470">MTAGRALLPTATGAQAWTAVRRLLRPRWRSAALAVATLAAGTAIGLVTVRLLGHIVDLVAAGRPAGAITAPVAALVLIAAGQTLAAGWGLTMVARLGEGMLAELREQFMDRVLALPQDRIEQAGTGDLTSRVTNDVTAIADAVRTALPELVRSVLAIALTALGLAVLDWRFLAAALLAVPIQAWTVRWYAGRALPIYAAQRVSVGALQHQLQETVAGADTVRALRLQDRHRELVRGRSRDSVDATMRGVRVLTRFYARLNLAEFVGLGAILVTGFLSVRAGTATIGTATAAALYFHSLFVPINTALGLVDDAQAAAASLVRLVGVTTLPARPEPAGRASTAATVTVETVDHAYRPDRPVLCQVSLEVAAAERVALVGSSGAGKTTLAGLIAGVRRPTAGVVRLGGVDVADLDPAEVRRSVVIVTQEVHVFAGPLADDLRLARPAATDDDLRAALLRVGARDWLDALPDGLATVVGEGGHRLTVTQAQQLALARLVLADPPIAVLDEATAEAGSAGARLLEEAVARALDGRTGIVVAHRLTQAATADRIVLLDSGRVLETGTHTELSKRPDGHYAALWRAWSDHRAED</sequence>
<dbReference type="EMBL" id="JAVDYB010000001">
    <property type="protein sequence ID" value="MDR7277188.1"/>
    <property type="molecule type" value="Genomic_DNA"/>
</dbReference>
<dbReference type="SUPFAM" id="SSF52540">
    <property type="entry name" value="P-loop containing nucleoside triphosphate hydrolases"/>
    <property type="match status" value="1"/>
</dbReference>
<accession>A0AAE3YRL9</accession>
<keyword evidence="5 10" id="KW-0812">Transmembrane</keyword>
<feature type="transmembrane region" description="Helical" evidence="10">
    <location>
        <begin position="65"/>
        <end position="90"/>
    </location>
</feature>
<reference evidence="13" key="1">
    <citation type="submission" date="2023-07" db="EMBL/GenBank/DDBJ databases">
        <title>Sequencing the genomes of 1000 actinobacteria strains.</title>
        <authorList>
            <person name="Klenk H.-P."/>
        </authorList>
    </citation>
    <scope>NUCLEOTIDE SEQUENCE</scope>
    <source>
        <strain evidence="13">DSM 44707</strain>
    </source>
</reference>
<evidence type="ECO:0000256" key="8">
    <source>
        <dbReference type="ARBA" id="ARBA00022989"/>
    </source>
</evidence>
<evidence type="ECO:0000256" key="9">
    <source>
        <dbReference type="ARBA" id="ARBA00023136"/>
    </source>
</evidence>
<dbReference type="RefSeq" id="WP_310369388.1">
    <property type="nucleotide sequence ID" value="NZ_JAVDYB010000001.1"/>
</dbReference>
<dbReference type="Pfam" id="PF00005">
    <property type="entry name" value="ABC_tran"/>
    <property type="match status" value="1"/>
</dbReference>
<keyword evidence="7 13" id="KW-0067">ATP-binding</keyword>
<gene>
    <name evidence="13" type="ORF">J2S41_003966</name>
</gene>
<dbReference type="FunFam" id="3.40.50.300:FF:001001">
    <property type="entry name" value="Multidrug ABC transporter ATP-binding protein"/>
    <property type="match status" value="1"/>
</dbReference>
<evidence type="ECO:0000256" key="10">
    <source>
        <dbReference type="SAM" id="Phobius"/>
    </source>
</evidence>
<keyword evidence="2" id="KW-0813">Transport</keyword>
<name>A0AAE3YRL9_9ACTN</name>
<dbReference type="AlphaFoldDB" id="A0AAE3YRL9"/>
<keyword evidence="6" id="KW-0547">Nucleotide-binding</keyword>
<dbReference type="PANTHER" id="PTHR43394:SF1">
    <property type="entry name" value="ATP-BINDING CASSETTE SUB-FAMILY B MEMBER 10, MITOCHONDRIAL"/>
    <property type="match status" value="1"/>
</dbReference>
<keyword evidence="9 10" id="KW-0472">Membrane</keyword>
<proteinExistence type="predicted"/>
<keyword evidence="3" id="KW-1003">Cell membrane</keyword>
<dbReference type="SUPFAM" id="SSF90123">
    <property type="entry name" value="ABC transporter transmembrane region"/>
    <property type="match status" value="1"/>
</dbReference>
<comment type="caution">
    <text evidence="13">The sequence shown here is derived from an EMBL/GenBank/DDBJ whole genome shotgun (WGS) entry which is preliminary data.</text>
</comment>
<dbReference type="Gene3D" id="1.20.1560.10">
    <property type="entry name" value="ABC transporter type 1, transmembrane domain"/>
    <property type="match status" value="1"/>
</dbReference>
<keyword evidence="8 10" id="KW-1133">Transmembrane helix</keyword>
<keyword evidence="14" id="KW-1185">Reference proteome</keyword>
<feature type="transmembrane region" description="Helical" evidence="10">
    <location>
        <begin position="255"/>
        <end position="276"/>
    </location>
</feature>